<reference evidence="1 2" key="1">
    <citation type="submission" date="2018-08" db="EMBL/GenBank/DDBJ databases">
        <title>Chitinophaga sp. K20C18050901, a novel bacterium isolated from forest soil.</title>
        <authorList>
            <person name="Wang C."/>
        </authorList>
    </citation>
    <scope>NUCLEOTIDE SEQUENCE [LARGE SCALE GENOMIC DNA]</scope>
    <source>
        <strain evidence="1 2">K20C18050901</strain>
    </source>
</reference>
<name>A0A3E1NTR0_9BACT</name>
<gene>
    <name evidence="1" type="ORF">DXN04_29690</name>
</gene>
<dbReference type="Pfam" id="PF05974">
    <property type="entry name" value="DUF892"/>
    <property type="match status" value="1"/>
</dbReference>
<dbReference type="Proteomes" id="UP000261174">
    <property type="component" value="Unassembled WGS sequence"/>
</dbReference>
<evidence type="ECO:0000313" key="1">
    <source>
        <dbReference type="EMBL" id="RFM31300.1"/>
    </source>
</evidence>
<protein>
    <submittedName>
        <fullName evidence="1">Ferritin-like domain-containing protein</fullName>
    </submittedName>
</protein>
<accession>A0A3E1NTR0</accession>
<keyword evidence="2" id="KW-1185">Reference proteome</keyword>
<sequence>MELLKGSLIHSKLDDFFATMLSEIYWSEKNLINVLTTMANAASETELQEAFNAHRSETETHIQRLEQVFTLLGIAAEPVPSIGLQGLFDEGWQVIDETEEGSAQRDVALIIAAQKVEHYEMSCYGSLVTLARTLGQKEVADLLAQTLLEEKETDAKLTIIAESHINEEASQEPAESGL</sequence>
<dbReference type="InterPro" id="IPR012347">
    <property type="entry name" value="Ferritin-like"/>
</dbReference>
<dbReference type="InterPro" id="IPR010287">
    <property type="entry name" value="DUF892_YciF-like"/>
</dbReference>
<evidence type="ECO:0000313" key="2">
    <source>
        <dbReference type="Proteomes" id="UP000261174"/>
    </source>
</evidence>
<dbReference type="Gene3D" id="1.20.1260.10">
    <property type="match status" value="1"/>
</dbReference>
<organism evidence="1 2">
    <name type="scientific">Chitinophaga silvisoli</name>
    <dbReference type="NCBI Taxonomy" id="2291814"/>
    <lineage>
        <taxon>Bacteria</taxon>
        <taxon>Pseudomonadati</taxon>
        <taxon>Bacteroidota</taxon>
        <taxon>Chitinophagia</taxon>
        <taxon>Chitinophagales</taxon>
        <taxon>Chitinophagaceae</taxon>
        <taxon>Chitinophaga</taxon>
    </lineage>
</organism>
<dbReference type="EMBL" id="QTJV01000015">
    <property type="protein sequence ID" value="RFM31300.1"/>
    <property type="molecule type" value="Genomic_DNA"/>
</dbReference>
<dbReference type="OrthoDB" id="9795056at2"/>
<dbReference type="SUPFAM" id="SSF47240">
    <property type="entry name" value="Ferritin-like"/>
    <property type="match status" value="1"/>
</dbReference>
<dbReference type="PANTHER" id="PTHR30565">
    <property type="entry name" value="PROTEIN YCIF"/>
    <property type="match status" value="1"/>
</dbReference>
<comment type="caution">
    <text evidence="1">The sequence shown here is derived from an EMBL/GenBank/DDBJ whole genome shotgun (WGS) entry which is preliminary data.</text>
</comment>
<dbReference type="RefSeq" id="WP_116857047.1">
    <property type="nucleotide sequence ID" value="NZ_QTJV01000015.1"/>
</dbReference>
<proteinExistence type="predicted"/>
<dbReference type="InterPro" id="IPR009078">
    <property type="entry name" value="Ferritin-like_SF"/>
</dbReference>
<dbReference type="InterPro" id="IPR047114">
    <property type="entry name" value="YciF"/>
</dbReference>
<dbReference type="AlphaFoldDB" id="A0A3E1NTR0"/>
<dbReference type="PANTHER" id="PTHR30565:SF9">
    <property type="entry name" value="PROTEIN YCIF"/>
    <property type="match status" value="1"/>
</dbReference>